<comment type="caution">
    <text evidence="2">The sequence shown here is derived from an EMBL/GenBank/DDBJ whole genome shotgun (WGS) entry which is preliminary data.</text>
</comment>
<dbReference type="OrthoDB" id="72963at2"/>
<evidence type="ECO:0000313" key="3">
    <source>
        <dbReference type="Proteomes" id="UP000095143"/>
    </source>
</evidence>
<dbReference type="InterPro" id="IPR010718">
    <property type="entry name" value="DUF1294"/>
</dbReference>
<evidence type="ECO:0000256" key="1">
    <source>
        <dbReference type="SAM" id="Phobius"/>
    </source>
</evidence>
<dbReference type="EMBL" id="MDEN01000068">
    <property type="protein sequence ID" value="OCX13925.1"/>
    <property type="molecule type" value="Genomic_DNA"/>
</dbReference>
<gene>
    <name evidence="2" type="ORF">BBI10_20395</name>
</gene>
<organism evidence="2 3">
    <name type="scientific">Pseudomonas graminis</name>
    <dbReference type="NCBI Taxonomy" id="158627"/>
    <lineage>
        <taxon>Bacteria</taxon>
        <taxon>Pseudomonadati</taxon>
        <taxon>Pseudomonadota</taxon>
        <taxon>Gammaproteobacteria</taxon>
        <taxon>Pseudomonadales</taxon>
        <taxon>Pseudomonadaceae</taxon>
        <taxon>Pseudomonas</taxon>
    </lineage>
</organism>
<dbReference type="RefSeq" id="WP_065991437.1">
    <property type="nucleotide sequence ID" value="NZ_MDEN01000068.1"/>
</dbReference>
<name>A0A1C2DGY2_9PSED</name>
<keyword evidence="1" id="KW-0472">Membrane</keyword>
<accession>A0A1C2DGY2</accession>
<dbReference type="Proteomes" id="UP000095143">
    <property type="component" value="Unassembled WGS sequence"/>
</dbReference>
<proteinExistence type="predicted"/>
<evidence type="ECO:0008006" key="4">
    <source>
        <dbReference type="Google" id="ProtNLM"/>
    </source>
</evidence>
<protein>
    <recommendedName>
        <fullName evidence="4">DUF1294 domain-containing protein</fullName>
    </recommendedName>
</protein>
<reference evidence="2 3" key="1">
    <citation type="submission" date="2016-08" db="EMBL/GenBank/DDBJ databases">
        <title>Whole genome sequence of Pseudomonas graminis strain UASWS1507, a potential biological control agent for agriculture.</title>
        <authorList>
            <person name="Crovadore J."/>
            <person name="Calmin G."/>
            <person name="Chablais R."/>
            <person name="Cochard B."/>
            <person name="Lefort F."/>
        </authorList>
    </citation>
    <scope>NUCLEOTIDE SEQUENCE [LARGE SCALE GENOMIC DNA]</scope>
    <source>
        <strain evidence="2 3">UASWS1507</strain>
    </source>
</reference>
<keyword evidence="1" id="KW-0812">Transmembrane</keyword>
<feature type="transmembrane region" description="Helical" evidence="1">
    <location>
        <begin position="28"/>
        <end position="46"/>
    </location>
</feature>
<keyword evidence="1" id="KW-1133">Transmembrane helix</keyword>
<dbReference type="AlphaFoldDB" id="A0A1C2DGY2"/>
<evidence type="ECO:0000313" key="2">
    <source>
        <dbReference type="EMBL" id="OCX13925.1"/>
    </source>
</evidence>
<feature type="transmembrane region" description="Helical" evidence="1">
    <location>
        <begin position="118"/>
        <end position="137"/>
    </location>
</feature>
<dbReference type="Pfam" id="PF06961">
    <property type="entry name" value="DUF1294"/>
    <property type="match status" value="1"/>
</dbReference>
<feature type="transmembrane region" description="Helical" evidence="1">
    <location>
        <begin position="52"/>
        <end position="71"/>
    </location>
</feature>
<sequence length="147" mass="16756">MTQRSESQHPGRSAAAKPVAVRFLKLKLVAMLLLCGLPVYGVVTYWTRGGSWLPAAIYGLMSVVAFGFYGWDKKQAQRGGQRTPEKLLHVSELLGGWPGALLAQQVFRHKTRKFSYQLVFWLIVLLHELFWVDRLLFGGRLISRHLY</sequence>